<evidence type="ECO:0000313" key="1">
    <source>
        <dbReference type="EMBL" id="KKN25865.1"/>
    </source>
</evidence>
<comment type="caution">
    <text evidence="1">The sequence shown here is derived from an EMBL/GenBank/DDBJ whole genome shotgun (WGS) entry which is preliminary data.</text>
</comment>
<reference evidence="1" key="1">
    <citation type="journal article" date="2015" name="Nature">
        <title>Complex archaea that bridge the gap between prokaryotes and eukaryotes.</title>
        <authorList>
            <person name="Spang A."/>
            <person name="Saw J.H."/>
            <person name="Jorgensen S.L."/>
            <person name="Zaremba-Niedzwiedzka K."/>
            <person name="Martijn J."/>
            <person name="Lind A.E."/>
            <person name="van Eijk R."/>
            <person name="Schleper C."/>
            <person name="Guy L."/>
            <person name="Ettema T.J."/>
        </authorList>
    </citation>
    <scope>NUCLEOTIDE SEQUENCE</scope>
</reference>
<sequence>MAIAWKPKINKLWGQVEEEEEKVEELSAWERYDPFRKLGAMMAQPWTFTPEERQAFEEKGIEGYPAQLAEKWRMRGRGELGQGGESLTEMIQKAETQFAELPMWQQILWESPGYLAIPSAIAARAGLLARGGRVAEVAATALKPLAAIEALPIKAAEKIAKIKATRELTKELTHNLPHTDMGLNPKQQTKMVKEVATEATEWLGQVSKQKIKSPGEYAKEVAWASTALRDRLKGKVSPYIVKSSRPERLLEMMDGFKGDGKMWKIFYEPLDAAIQNALRKSIAGMDALTKLGDRIVPGKGIQALRDLGTQRIGVKLGKADLTRLDKIVINLYMRQKTAMSHLPHTYGLKSQSPKVFAQLQKIADSLTPEEKMIADTLGRIARFQQRATQDAFRYSYGKEMVLEPEWFPIKVLRGALSDIGWGMPSGMSQQNLAGVLFGRAFPSAKIAKGFTRPRTGKAIEALDRNIIEVLEGRMRDISYFSQVQPTIMDLQKLLGKSVPAKQLAVAIKQTHGSTVYKVLQKYLKDSASPRIALPTTDIEKTFRFLRQNAVVAVLGYNLVSAMKQFPSFVLGSTRTGYKPAMKGIVSYLRDPKRVDTLLKKLRPELYLRGKAFGAGIEREMVEITEARVMARGAAKVYWTVKDTAMAIIRATDKLAVRGLWIGAFDDAVQKGMTQPQAAAYASKIIRQTQPYFSAKDLAHYWRGGEMAKMLTIFTNQLNQNFNYIAYDIIGPYRAGVIGKTKVLERVMMGIVAQGLMIGAISRSRPAKDLAEIRDDLSWQGLAMMPLGGSLASSAIKGFTGSNVVSLEALAAMQDTIYAANKLEWDKLGKASLKAGAYGAGIPYSQPKRTGEGILDLATGKTDDWMRLIWSEWAREQALDEPAFQFTPLEPRIGGAEGLGEFGKLAETIRGQVPVAPVEREQRTGTGEFSKLAESIRK</sequence>
<accession>A0A0F9P232</accession>
<proteinExistence type="predicted"/>
<dbReference type="AlphaFoldDB" id="A0A0F9P232"/>
<protein>
    <recommendedName>
        <fullName evidence="2">Large polyvalent protein associated domain-containing protein</fullName>
    </recommendedName>
</protein>
<name>A0A0F9P232_9ZZZZ</name>
<gene>
    <name evidence="1" type="ORF">LCGC14_0880520</name>
</gene>
<evidence type="ECO:0008006" key="2">
    <source>
        <dbReference type="Google" id="ProtNLM"/>
    </source>
</evidence>
<organism evidence="1">
    <name type="scientific">marine sediment metagenome</name>
    <dbReference type="NCBI Taxonomy" id="412755"/>
    <lineage>
        <taxon>unclassified sequences</taxon>
        <taxon>metagenomes</taxon>
        <taxon>ecological metagenomes</taxon>
    </lineage>
</organism>
<dbReference type="EMBL" id="LAZR01002765">
    <property type="protein sequence ID" value="KKN25865.1"/>
    <property type="molecule type" value="Genomic_DNA"/>
</dbReference>